<feature type="transmembrane region" description="Helical" evidence="2">
    <location>
        <begin position="330"/>
        <end position="352"/>
    </location>
</feature>
<evidence type="ECO:0000256" key="1">
    <source>
        <dbReference type="SAM" id="MobiDB-lite"/>
    </source>
</evidence>
<evidence type="ECO:0000256" key="2">
    <source>
        <dbReference type="SAM" id="Phobius"/>
    </source>
</evidence>
<feature type="transmembrane region" description="Helical" evidence="2">
    <location>
        <begin position="175"/>
        <end position="208"/>
    </location>
</feature>
<keyword evidence="2" id="KW-1133">Transmembrane helix</keyword>
<accession>A0ABU5N3E6</accession>
<dbReference type="RefSeq" id="WP_194423159.1">
    <property type="nucleotide sequence ID" value="NZ_BAAAPT010000001.1"/>
</dbReference>
<feature type="transmembrane region" description="Helical" evidence="2">
    <location>
        <begin position="364"/>
        <end position="384"/>
    </location>
</feature>
<keyword evidence="2" id="KW-0472">Membrane</keyword>
<evidence type="ECO:0008006" key="5">
    <source>
        <dbReference type="Google" id="ProtNLM"/>
    </source>
</evidence>
<evidence type="ECO:0000313" key="3">
    <source>
        <dbReference type="EMBL" id="MDZ8160437.1"/>
    </source>
</evidence>
<gene>
    <name evidence="3" type="ORF">R2Q92_01205</name>
</gene>
<feature type="transmembrane region" description="Helical" evidence="2">
    <location>
        <begin position="677"/>
        <end position="695"/>
    </location>
</feature>
<evidence type="ECO:0000313" key="4">
    <source>
        <dbReference type="Proteomes" id="UP001291912"/>
    </source>
</evidence>
<proteinExistence type="predicted"/>
<dbReference type="EMBL" id="JAWJYN010000001">
    <property type="protein sequence ID" value="MDZ8160437.1"/>
    <property type="molecule type" value="Genomic_DNA"/>
</dbReference>
<feature type="transmembrane region" description="Helical" evidence="2">
    <location>
        <begin position="248"/>
        <end position="272"/>
    </location>
</feature>
<reference evidence="3 4" key="1">
    <citation type="submission" date="2023-10" db="EMBL/GenBank/DDBJ databases">
        <title>Microbacterium xanthum sp. nov., isolated from seaweed.</title>
        <authorList>
            <person name="Lee S.D."/>
        </authorList>
    </citation>
    <scope>NUCLEOTIDE SEQUENCE [LARGE SCALE GENOMIC DNA]</scope>
    <source>
        <strain evidence="3 4">KCTC 19124</strain>
    </source>
</reference>
<feature type="region of interest" description="Disordered" evidence="1">
    <location>
        <begin position="1073"/>
        <end position="1096"/>
    </location>
</feature>
<organism evidence="3 4">
    <name type="scientific">Microbacterium aquimaris</name>
    <dbReference type="NCBI Taxonomy" id="459816"/>
    <lineage>
        <taxon>Bacteria</taxon>
        <taxon>Bacillati</taxon>
        <taxon>Actinomycetota</taxon>
        <taxon>Actinomycetes</taxon>
        <taxon>Micrococcales</taxon>
        <taxon>Microbacteriaceae</taxon>
        <taxon>Microbacterium</taxon>
    </lineage>
</organism>
<protein>
    <recommendedName>
        <fullName evidence="5">Membrane protein 6-pyruvoyl-tetrahydropterin synthase-related domain-containing protein</fullName>
    </recommendedName>
</protein>
<name>A0ABU5N3E6_9MICO</name>
<keyword evidence="2" id="KW-0812">Transmembrane</keyword>
<feature type="transmembrane region" description="Helical" evidence="2">
    <location>
        <begin position="396"/>
        <end position="420"/>
    </location>
</feature>
<feature type="transmembrane region" description="Helical" evidence="2">
    <location>
        <begin position="84"/>
        <end position="113"/>
    </location>
</feature>
<dbReference type="Proteomes" id="UP001291912">
    <property type="component" value="Unassembled WGS sequence"/>
</dbReference>
<feature type="compositionally biased region" description="Polar residues" evidence="1">
    <location>
        <begin position="1073"/>
        <end position="1089"/>
    </location>
</feature>
<comment type="caution">
    <text evidence="3">The sequence shown here is derived from an EMBL/GenBank/DDBJ whole genome shotgun (WGS) entry which is preliminary data.</text>
</comment>
<sequence length="1119" mass="122538">MVPRPRSGLTYFVLRHRLLLIALVLVVFFHGALLISGSYQRTYDAYVHIFFGDHYARSWFSSWDDRWYTGFSTVSYPPGAHQTIAALSGVFGLLGGFVVAQLGALVILTIGVYRSSKIWVGHRAAGWAAIILVLSSSIAETVHVFGQLPTTFSLGFLLNALPFADRWVRTGSRRALLSGVVCVMATTAGHHVTTLFGSVFFIGPVLIAAMMRELRRPRADETGAHTVRFTRDTAWPLIARRLRRVWPAFVRTAVFTVLVVMVLLVVVLPYWLHSRTDPITQVSIPHASRDSFIVNVNAGLVFWLVPWGLLLLVLPYALVRGFTTRAWPQAASLAALTLLGTGGTTFIPRAILGGAYDILTLDRFTFWATIVILPFAGAMVVSATRGRIGAWMKARLGRAVSMVVLGVVTVSFLVFTLFAANLTHFRPFQPDAIDIDPIVSFIEKDQHDNWRYLTLGFGDQVAWLSANTTAQMVDGNYHSARDLPELTTRPVERIEGSKYSGVPGIGSLQQFLATPERYSLKYVFNNDDFYAPLLSASGWTNLGPLENGIDVWERADVEPLPATTLSQEKPLWQRLMWGIIPPTALVCAIVVLVWNLFGAPIPRRWRGYRPGQHGWLAPVNVPARMGRRFDAMLARAAARVPDEDPAGGPRRWMPRPPLRRTLSRITAARPTSRRTQAIVGVVIVSTLVAVAVVALRPEAESPGDVVADYYDDLDFRRFSDAYALLDPQTAPTFEQYQADLSSDGGLVASYAKLIDIVVVEDHIDDDRAAVTATLTFLTSLQTYEVTTVLPTVLTESGWRIQLPASDPTTSPDQFASRPDVGFVSQGRRDVSSEVTSLLDVVDRPELLVDQVRTVQIDGRWIVIGQVTNTDVTPADVTVQAQLRDPDDDLLVEWDAAQVMVHKLLPGESTPFRIEFQNIAGTGDYGFEADGGVLGTNDDYSVVDAEADEPEDLTAPVEFDPQAITPLALAPGDVVDAVQVYARAVVTDAPIPTGLQVQGLRVEVNEDGEFRLRGTVRNDGVVEAAVPHLLFSYLDASGDLAWVNHAYLENSVAAQSTADFDVPIPTDLVLDQPDVQTSAYGGPSHNQPDTSWADAIPLPDGTGFSSVSVTLTSFMRTGGG</sequence>
<feature type="transmembrane region" description="Helical" evidence="2">
    <location>
        <begin position="292"/>
        <end position="318"/>
    </location>
</feature>
<feature type="transmembrane region" description="Helical" evidence="2">
    <location>
        <begin position="125"/>
        <end position="146"/>
    </location>
</feature>
<feature type="transmembrane region" description="Helical" evidence="2">
    <location>
        <begin position="575"/>
        <end position="597"/>
    </location>
</feature>
<keyword evidence="4" id="KW-1185">Reference proteome</keyword>